<evidence type="ECO:0000259" key="2">
    <source>
        <dbReference type="Pfam" id="PF01458"/>
    </source>
</evidence>
<feature type="domain" description="SUF system FeS cluster assembly SufBD core" evidence="2">
    <location>
        <begin position="111"/>
        <end position="336"/>
    </location>
</feature>
<dbReference type="NCBIfam" id="TIGR01981">
    <property type="entry name" value="sufD"/>
    <property type="match status" value="1"/>
</dbReference>
<dbReference type="Pfam" id="PF01458">
    <property type="entry name" value="SUFBD_core"/>
    <property type="match status" value="1"/>
</dbReference>
<name>A0A316A3I7_9FIRM</name>
<accession>A0A316A3I7</accession>
<evidence type="ECO:0000313" key="4">
    <source>
        <dbReference type="Proteomes" id="UP000254051"/>
    </source>
</evidence>
<dbReference type="Proteomes" id="UP000254051">
    <property type="component" value="Unassembled WGS sequence"/>
</dbReference>
<proteinExistence type="inferred from homology"/>
<dbReference type="SUPFAM" id="SSF101960">
    <property type="entry name" value="Stabilizer of iron transporter SufD"/>
    <property type="match status" value="1"/>
</dbReference>
<dbReference type="InterPro" id="IPR037284">
    <property type="entry name" value="SUF_FeS_clus_asmbl_SufBD_sf"/>
</dbReference>
<dbReference type="OrthoDB" id="9803529at2"/>
<evidence type="ECO:0000313" key="3">
    <source>
        <dbReference type="EMBL" id="SUQ12083.1"/>
    </source>
</evidence>
<gene>
    <name evidence="3" type="ORF">SAMN05216529_10113</name>
</gene>
<keyword evidence="4" id="KW-1185">Reference proteome</keyword>
<dbReference type="EMBL" id="UHJJ01000001">
    <property type="protein sequence ID" value="SUQ12083.1"/>
    <property type="molecule type" value="Genomic_DNA"/>
</dbReference>
<dbReference type="InterPro" id="IPR055346">
    <property type="entry name" value="Fe-S_cluster_assembly_SufBD"/>
</dbReference>
<reference evidence="4" key="1">
    <citation type="submission" date="2017-07" db="EMBL/GenBank/DDBJ databases">
        <authorList>
            <person name="Varghese N."/>
            <person name="Submissions S."/>
        </authorList>
    </citation>
    <scope>NUCLEOTIDE SEQUENCE [LARGE SCALE GENOMIC DNA]</scope>
    <source>
        <strain evidence="4">NLAE-zl-C134</strain>
    </source>
</reference>
<sequence length="365" mass="40801">MKNVFKDINEIPVKTWSWLSVNDTELKGEFPSWAAYKENPLTGSVPEGVEILVMEPLQTYFEKYKLEPRAKKAFQTYMQENRNSGYVIRITKGQTIKTPIFLSYELDETSPVLVDNIFILAEENSRATVIIRYSPAGSLALSHSGLTQVYAQNGAELNLIKVQMLADQDKHVDHVAGAAEAKAKVKVVLAELGAKQSITNCNIDLRGENSEAWIDSIYLGDKERRLDINYRIAHLGKNTVSEIHSRGVLADRSEKVFRGTIDFVSGASGSRGKEEEYAVLFSPFVKNVSAPLLLCGEDDVEGAHAASTGKLDESKLFYLMTRGFSETDAKKIILEASFNPVLQKITDESLKEQIFSYIKERLSYV</sequence>
<protein>
    <submittedName>
        <fullName evidence="3">FeS assembly protein SufD</fullName>
    </submittedName>
</protein>
<dbReference type="PANTHER" id="PTHR43575">
    <property type="entry name" value="PROTEIN ABCI7, CHLOROPLASTIC"/>
    <property type="match status" value="1"/>
</dbReference>
<comment type="similarity">
    <text evidence="1">Belongs to the iron-sulfur cluster assembly SufBD family.</text>
</comment>
<organism evidence="3 4">
    <name type="scientific">Faecalicatena contorta</name>
    <dbReference type="NCBI Taxonomy" id="39482"/>
    <lineage>
        <taxon>Bacteria</taxon>
        <taxon>Bacillati</taxon>
        <taxon>Bacillota</taxon>
        <taxon>Clostridia</taxon>
        <taxon>Lachnospirales</taxon>
        <taxon>Lachnospiraceae</taxon>
        <taxon>Faecalicatena</taxon>
    </lineage>
</organism>
<dbReference type="PANTHER" id="PTHR43575:SF1">
    <property type="entry name" value="PROTEIN ABCI7, CHLOROPLASTIC"/>
    <property type="match status" value="1"/>
</dbReference>
<dbReference type="RefSeq" id="WP_109708196.1">
    <property type="nucleotide sequence ID" value="NZ_QGDS01000001.1"/>
</dbReference>
<dbReference type="InterPro" id="IPR000825">
    <property type="entry name" value="SUF_FeS_clus_asmbl_SufBD_core"/>
</dbReference>
<dbReference type="InterPro" id="IPR011542">
    <property type="entry name" value="SUF_FeS_clus_asmbl_SufD"/>
</dbReference>
<dbReference type="GO" id="GO:0016226">
    <property type="term" value="P:iron-sulfur cluster assembly"/>
    <property type="evidence" value="ECO:0007669"/>
    <property type="project" value="InterPro"/>
</dbReference>
<evidence type="ECO:0000256" key="1">
    <source>
        <dbReference type="ARBA" id="ARBA00043967"/>
    </source>
</evidence>
<dbReference type="AlphaFoldDB" id="A0A316A3I7"/>